<evidence type="ECO:0000313" key="2">
    <source>
        <dbReference type="Proteomes" id="UP000318102"/>
    </source>
</evidence>
<protein>
    <submittedName>
        <fullName evidence="1">Uncharacterized protein</fullName>
    </submittedName>
</protein>
<accession>A0A559J3F1</accession>
<comment type="caution">
    <text evidence="1">The sequence shown here is derived from an EMBL/GenBank/DDBJ whole genome shotgun (WGS) entry which is preliminary data.</text>
</comment>
<dbReference type="Proteomes" id="UP000318102">
    <property type="component" value="Unassembled WGS sequence"/>
</dbReference>
<evidence type="ECO:0000313" key="1">
    <source>
        <dbReference type="EMBL" id="TVX94420.1"/>
    </source>
</evidence>
<dbReference type="EMBL" id="VNJK01000001">
    <property type="protein sequence ID" value="TVX94420.1"/>
    <property type="molecule type" value="Genomic_DNA"/>
</dbReference>
<dbReference type="AlphaFoldDB" id="A0A559J3F1"/>
<organism evidence="1 2">
    <name type="scientific">Paenibacillus agilis</name>
    <dbReference type="NCBI Taxonomy" id="3020863"/>
    <lineage>
        <taxon>Bacteria</taxon>
        <taxon>Bacillati</taxon>
        <taxon>Bacillota</taxon>
        <taxon>Bacilli</taxon>
        <taxon>Bacillales</taxon>
        <taxon>Paenibacillaceae</taxon>
        <taxon>Paenibacillus</taxon>
    </lineage>
</organism>
<dbReference type="RefSeq" id="WP_144991525.1">
    <property type="nucleotide sequence ID" value="NZ_VNJK01000001.1"/>
</dbReference>
<name>A0A559J3F1_9BACL</name>
<keyword evidence="2" id="KW-1185">Reference proteome</keyword>
<gene>
    <name evidence="1" type="ORF">FPZ44_15975</name>
</gene>
<sequence>MTRLQTINIVFPNSNENEKDWINLFGDLFLDLANKENTAVCFTLMPEQYLPSTVIRGDDVTFPVITFDDVKSKRQLAIDLETIAAKAVVTSNHELNHAHYLPIDKLHALLKGRIVGVDHTGVNLPTSIISRPEWERVLNVLASHSNVYHYPEEDWPFIIPADETEFAEDITSFDRKRTPKFELVYDKYANKPMLQFALETNIPRSEMEALFPGPSGFAIPGLDEIFRSVLIQSPWNELLTIRIDLYYLAQDAEVELNDWATGEWLIREGGRVKAGVVK</sequence>
<dbReference type="OrthoDB" id="2933939at2"/>
<reference evidence="1 2" key="1">
    <citation type="submission" date="2019-07" db="EMBL/GenBank/DDBJ databases">
        <authorList>
            <person name="Kim J."/>
        </authorList>
    </citation>
    <scope>NUCLEOTIDE SEQUENCE [LARGE SCALE GENOMIC DNA]</scope>
    <source>
        <strain evidence="1 2">N4</strain>
    </source>
</reference>
<proteinExistence type="predicted"/>